<protein>
    <recommendedName>
        <fullName evidence="4">Secreted protein</fullName>
    </recommendedName>
</protein>
<sequence length="119" mass="12696">MPPVVGAAGVLPRAAAQTLASLCLYKAPPSSTKHSSFPSLALFAFWLRSSVVTVLFSLISRTPPRGHIQTKPIFGIRLEGRWAPLIFTGHSVARIALPRADANGLHLAHFAGIFVESLA</sequence>
<dbReference type="EMBL" id="JAGTJR010000017">
    <property type="protein sequence ID" value="KAH7046560.1"/>
    <property type="molecule type" value="Genomic_DNA"/>
</dbReference>
<feature type="transmembrane region" description="Helical" evidence="1">
    <location>
        <begin position="40"/>
        <end position="59"/>
    </location>
</feature>
<evidence type="ECO:0008006" key="4">
    <source>
        <dbReference type="Google" id="ProtNLM"/>
    </source>
</evidence>
<comment type="caution">
    <text evidence="2">The sequence shown here is derived from an EMBL/GenBank/DDBJ whole genome shotgun (WGS) entry which is preliminary data.</text>
</comment>
<name>A0ABQ8G6N2_9PEZI</name>
<keyword evidence="1" id="KW-0472">Membrane</keyword>
<evidence type="ECO:0000313" key="2">
    <source>
        <dbReference type="EMBL" id="KAH7046560.1"/>
    </source>
</evidence>
<keyword evidence="1" id="KW-0812">Transmembrane</keyword>
<organism evidence="2 3">
    <name type="scientific">Macrophomina phaseolina</name>
    <dbReference type="NCBI Taxonomy" id="35725"/>
    <lineage>
        <taxon>Eukaryota</taxon>
        <taxon>Fungi</taxon>
        <taxon>Dikarya</taxon>
        <taxon>Ascomycota</taxon>
        <taxon>Pezizomycotina</taxon>
        <taxon>Dothideomycetes</taxon>
        <taxon>Dothideomycetes incertae sedis</taxon>
        <taxon>Botryosphaeriales</taxon>
        <taxon>Botryosphaeriaceae</taxon>
        <taxon>Macrophomina</taxon>
    </lineage>
</organism>
<reference evidence="2 3" key="1">
    <citation type="journal article" date="2021" name="Nat. Commun.">
        <title>Genetic determinants of endophytism in the Arabidopsis root mycobiome.</title>
        <authorList>
            <person name="Mesny F."/>
            <person name="Miyauchi S."/>
            <person name="Thiergart T."/>
            <person name="Pickel B."/>
            <person name="Atanasova L."/>
            <person name="Karlsson M."/>
            <person name="Huettel B."/>
            <person name="Barry K.W."/>
            <person name="Haridas S."/>
            <person name="Chen C."/>
            <person name="Bauer D."/>
            <person name="Andreopoulos W."/>
            <person name="Pangilinan J."/>
            <person name="LaButti K."/>
            <person name="Riley R."/>
            <person name="Lipzen A."/>
            <person name="Clum A."/>
            <person name="Drula E."/>
            <person name="Henrissat B."/>
            <person name="Kohler A."/>
            <person name="Grigoriev I.V."/>
            <person name="Martin F.M."/>
            <person name="Hacquard S."/>
        </authorList>
    </citation>
    <scope>NUCLEOTIDE SEQUENCE [LARGE SCALE GENOMIC DNA]</scope>
    <source>
        <strain evidence="2 3">MPI-SDFR-AT-0080</strain>
    </source>
</reference>
<proteinExistence type="predicted"/>
<evidence type="ECO:0000256" key="1">
    <source>
        <dbReference type="SAM" id="Phobius"/>
    </source>
</evidence>
<gene>
    <name evidence="2" type="ORF">B0J12DRAFT_131223</name>
</gene>
<dbReference type="Proteomes" id="UP000774617">
    <property type="component" value="Unassembled WGS sequence"/>
</dbReference>
<keyword evidence="1" id="KW-1133">Transmembrane helix</keyword>
<evidence type="ECO:0000313" key="3">
    <source>
        <dbReference type="Proteomes" id="UP000774617"/>
    </source>
</evidence>
<keyword evidence="3" id="KW-1185">Reference proteome</keyword>
<accession>A0ABQ8G6N2</accession>